<dbReference type="SUPFAM" id="SSF51126">
    <property type="entry name" value="Pectin lyase-like"/>
    <property type="match status" value="1"/>
</dbReference>
<accession>A0A378N5P4</accession>
<feature type="region of interest" description="Disordered" evidence="1">
    <location>
        <begin position="261"/>
        <end position="289"/>
    </location>
</feature>
<dbReference type="InterPro" id="IPR011050">
    <property type="entry name" value="Pectin_lyase_fold/virulence"/>
</dbReference>
<dbReference type="InterPro" id="IPR012334">
    <property type="entry name" value="Pectin_lyas_fold"/>
</dbReference>
<dbReference type="SMART" id="SM00912">
    <property type="entry name" value="Haemagg_act"/>
    <property type="match status" value="1"/>
</dbReference>
<evidence type="ECO:0000256" key="1">
    <source>
        <dbReference type="SAM" id="MobiDB-lite"/>
    </source>
</evidence>
<evidence type="ECO:0000259" key="2">
    <source>
        <dbReference type="SMART" id="SM00912"/>
    </source>
</evidence>
<name>A0A378N5P4_MANHA</name>
<dbReference type="Pfam" id="PF05860">
    <property type="entry name" value="TPS"/>
    <property type="match status" value="1"/>
</dbReference>
<dbReference type="NCBIfam" id="TIGR01901">
    <property type="entry name" value="adhes_NPXG"/>
    <property type="match status" value="1"/>
</dbReference>
<organism evidence="3 4">
    <name type="scientific">Mannheimia haemolytica</name>
    <name type="common">Pasteurella haemolytica</name>
    <dbReference type="NCBI Taxonomy" id="75985"/>
    <lineage>
        <taxon>Bacteria</taxon>
        <taxon>Pseudomonadati</taxon>
        <taxon>Pseudomonadota</taxon>
        <taxon>Gammaproteobacteria</taxon>
        <taxon>Pasteurellales</taxon>
        <taxon>Pasteurellaceae</taxon>
        <taxon>Mannheimia</taxon>
    </lineage>
</organism>
<feature type="compositionally biased region" description="Basic residues" evidence="1">
    <location>
        <begin position="261"/>
        <end position="272"/>
    </location>
</feature>
<dbReference type="Gene3D" id="2.160.20.10">
    <property type="entry name" value="Single-stranded right-handed beta-helix, Pectin lyase-like"/>
    <property type="match status" value="1"/>
</dbReference>
<sequence length="289" mass="30798">MVQGNPYLARGEAKVILNEVNSSKPSVMKGYVEVAGKKAEVIIANPSGLHCDGCGIINADRATLTTGKPQINQGNLEGFVVEKGKVTVAGKGLDNSRVDYTDILAREAKINAGVWSKKETKVITGKNTVKRSNSDNNLQIIHTNQPLAGEEKPTVAIDVGELGGMYAGKIHLIGTEQGVGVRNAGHIGASADTLTIDSQGRIVNSGTFNAQRQVQLNAQHGIDNQGKIENKQGNIQLNSKADIQIAVPSWRGVAIFRKKPKLKSSKVAKRSQKAISPTPPAKFTPTKTH</sequence>
<evidence type="ECO:0000313" key="4">
    <source>
        <dbReference type="Proteomes" id="UP000254802"/>
    </source>
</evidence>
<gene>
    <name evidence="3" type="primary">fhaB_2</name>
    <name evidence="3" type="ORF">NCTC10638_02913</name>
</gene>
<feature type="domain" description="Filamentous haemagglutinin FhaB/tRNA nuclease CdiA-like TPS" evidence="2">
    <location>
        <begin position="1"/>
        <end position="74"/>
    </location>
</feature>
<evidence type="ECO:0000313" key="3">
    <source>
        <dbReference type="EMBL" id="STY63743.1"/>
    </source>
</evidence>
<reference evidence="3 4" key="1">
    <citation type="submission" date="2018-06" db="EMBL/GenBank/DDBJ databases">
        <authorList>
            <consortium name="Pathogen Informatics"/>
            <person name="Doyle S."/>
        </authorList>
    </citation>
    <scope>NUCLEOTIDE SEQUENCE [LARGE SCALE GENOMIC DNA]</scope>
    <source>
        <strain evidence="3 4">NCTC10638</strain>
    </source>
</reference>
<dbReference type="InterPro" id="IPR008638">
    <property type="entry name" value="FhaB/CdiA-like_TPS"/>
</dbReference>
<protein>
    <submittedName>
        <fullName evidence="3">Filamentous hemagglutinin</fullName>
    </submittedName>
</protein>
<dbReference type="EMBL" id="UGPN01000002">
    <property type="protein sequence ID" value="STY63743.1"/>
    <property type="molecule type" value="Genomic_DNA"/>
</dbReference>
<proteinExistence type="predicted"/>
<dbReference type="Proteomes" id="UP000254802">
    <property type="component" value="Unassembled WGS sequence"/>
</dbReference>
<dbReference type="AlphaFoldDB" id="A0A378N5P4"/>